<reference evidence="2" key="1">
    <citation type="journal article" date="2020" name="Cell">
        <title>Large-Scale Comparative Analyses of Tick Genomes Elucidate Their Genetic Diversity and Vector Capacities.</title>
        <authorList>
            <consortium name="Tick Genome and Microbiome Consortium (TIGMIC)"/>
            <person name="Jia N."/>
            <person name="Wang J."/>
            <person name="Shi W."/>
            <person name="Du L."/>
            <person name="Sun Y."/>
            <person name="Zhan W."/>
            <person name="Jiang J.F."/>
            <person name="Wang Q."/>
            <person name="Zhang B."/>
            <person name="Ji P."/>
            <person name="Bell-Sakyi L."/>
            <person name="Cui X.M."/>
            <person name="Yuan T.T."/>
            <person name="Jiang B.G."/>
            <person name="Yang W.F."/>
            <person name="Lam T.T."/>
            <person name="Chang Q.C."/>
            <person name="Ding S.J."/>
            <person name="Wang X.J."/>
            <person name="Zhu J.G."/>
            <person name="Ruan X.D."/>
            <person name="Zhao L."/>
            <person name="Wei J.T."/>
            <person name="Ye R.Z."/>
            <person name="Que T.C."/>
            <person name="Du C.H."/>
            <person name="Zhou Y.H."/>
            <person name="Cheng J.X."/>
            <person name="Dai P.F."/>
            <person name="Guo W.B."/>
            <person name="Han X.H."/>
            <person name="Huang E.J."/>
            <person name="Li L.F."/>
            <person name="Wei W."/>
            <person name="Gao Y.C."/>
            <person name="Liu J.Z."/>
            <person name="Shao H.Z."/>
            <person name="Wang X."/>
            <person name="Wang C.C."/>
            <person name="Yang T.C."/>
            <person name="Huo Q.B."/>
            <person name="Li W."/>
            <person name="Chen H.Y."/>
            <person name="Chen S.E."/>
            <person name="Zhou L.G."/>
            <person name="Ni X.B."/>
            <person name="Tian J.H."/>
            <person name="Sheng Y."/>
            <person name="Liu T."/>
            <person name="Pan Y.S."/>
            <person name="Xia L.Y."/>
            <person name="Li J."/>
            <person name="Zhao F."/>
            <person name="Cao W.C."/>
        </authorList>
    </citation>
    <scope>NUCLEOTIDE SEQUENCE</scope>
    <source>
        <strain evidence="2">Rmic-2018</strain>
    </source>
</reference>
<dbReference type="VEuPathDB" id="VectorBase:LOC119185773"/>
<organism evidence="2 3">
    <name type="scientific">Rhipicephalus microplus</name>
    <name type="common">Cattle tick</name>
    <name type="synonym">Boophilus microplus</name>
    <dbReference type="NCBI Taxonomy" id="6941"/>
    <lineage>
        <taxon>Eukaryota</taxon>
        <taxon>Metazoa</taxon>
        <taxon>Ecdysozoa</taxon>
        <taxon>Arthropoda</taxon>
        <taxon>Chelicerata</taxon>
        <taxon>Arachnida</taxon>
        <taxon>Acari</taxon>
        <taxon>Parasitiformes</taxon>
        <taxon>Ixodida</taxon>
        <taxon>Ixodoidea</taxon>
        <taxon>Ixodidae</taxon>
        <taxon>Rhipicephalinae</taxon>
        <taxon>Rhipicephalus</taxon>
        <taxon>Boophilus</taxon>
    </lineage>
</organism>
<comment type="caution">
    <text evidence="2">The sequence shown here is derived from an EMBL/GenBank/DDBJ whole genome shotgun (WGS) entry which is preliminary data.</text>
</comment>
<dbReference type="AlphaFoldDB" id="A0A9J6CY23"/>
<proteinExistence type="predicted"/>
<reference evidence="2" key="2">
    <citation type="submission" date="2021-09" db="EMBL/GenBank/DDBJ databases">
        <authorList>
            <person name="Jia N."/>
            <person name="Wang J."/>
            <person name="Shi W."/>
            <person name="Du L."/>
            <person name="Sun Y."/>
            <person name="Zhan W."/>
            <person name="Jiang J."/>
            <person name="Wang Q."/>
            <person name="Zhang B."/>
            <person name="Ji P."/>
            <person name="Sakyi L.B."/>
            <person name="Cui X."/>
            <person name="Yuan T."/>
            <person name="Jiang B."/>
            <person name="Yang W."/>
            <person name="Lam T.T.-Y."/>
            <person name="Chang Q."/>
            <person name="Ding S."/>
            <person name="Wang X."/>
            <person name="Zhu J."/>
            <person name="Ruan X."/>
            <person name="Zhao L."/>
            <person name="Wei J."/>
            <person name="Que T."/>
            <person name="Du C."/>
            <person name="Cheng J."/>
            <person name="Dai P."/>
            <person name="Han X."/>
            <person name="Huang E."/>
            <person name="Gao Y."/>
            <person name="Liu J."/>
            <person name="Shao H."/>
            <person name="Ye R."/>
            <person name="Li L."/>
            <person name="Wei W."/>
            <person name="Wang X."/>
            <person name="Wang C."/>
            <person name="Huo Q."/>
            <person name="Li W."/>
            <person name="Guo W."/>
            <person name="Chen H."/>
            <person name="Chen S."/>
            <person name="Zhou L."/>
            <person name="Zhou L."/>
            <person name="Ni X."/>
            <person name="Tian J."/>
            <person name="Zhou Y."/>
            <person name="Sheng Y."/>
            <person name="Liu T."/>
            <person name="Pan Y."/>
            <person name="Xia L."/>
            <person name="Li J."/>
            <person name="Zhao F."/>
            <person name="Cao W."/>
        </authorList>
    </citation>
    <scope>NUCLEOTIDE SEQUENCE</scope>
    <source>
        <strain evidence="2">Rmic-2018</strain>
        <tissue evidence="2">Larvae</tissue>
    </source>
</reference>
<evidence type="ECO:0000313" key="3">
    <source>
        <dbReference type="Proteomes" id="UP000821866"/>
    </source>
</evidence>
<dbReference type="Proteomes" id="UP000821866">
    <property type="component" value="Unassembled WGS sequence"/>
</dbReference>
<feature type="compositionally biased region" description="Basic and acidic residues" evidence="1">
    <location>
        <begin position="13"/>
        <end position="22"/>
    </location>
</feature>
<sequence>MLTEVRRVEYRPLRPDFERVEEPSMPVSGPGQGSPWSASRPAESVPLECFLKNGVSSLPVALLPTDGGAIQLSETEVFQEELRNISGLTEMPAARLNSLIPSFAAHTVTVQGEAEHPDNEQNNQRQEDVTPETLVSTQSPTPVGPKKEDYVTYSTPPQQDLELGAGALGQPSFVPSQIVHERTADRCSIAPAHGYLAFIGVRHNASLFICHDAARNSSRTHSKDRPADQGPSIQLAPLFRCPSGRHGSSQQRRRLRFSRLFVSGRSERVAEFGDPHAGQCFPVGDSRSCSCAADDSRVVQQNNWRSQQRG</sequence>
<feature type="region of interest" description="Disordered" evidence="1">
    <location>
        <begin position="111"/>
        <end position="154"/>
    </location>
</feature>
<dbReference type="VEuPathDB" id="VectorBase:LOC119164717"/>
<protein>
    <submittedName>
        <fullName evidence="2">Uncharacterized protein</fullName>
    </submittedName>
</protein>
<accession>A0A9J6CY23</accession>
<evidence type="ECO:0000313" key="2">
    <source>
        <dbReference type="EMBL" id="KAH7955235.1"/>
    </source>
</evidence>
<name>A0A9J6CY23_RHIMP</name>
<feature type="region of interest" description="Disordered" evidence="1">
    <location>
        <begin position="218"/>
        <end position="252"/>
    </location>
</feature>
<keyword evidence="3" id="KW-1185">Reference proteome</keyword>
<gene>
    <name evidence="2" type="ORF">HPB51_028165</name>
</gene>
<dbReference type="EMBL" id="JABSTU010004831">
    <property type="protein sequence ID" value="KAH7955235.1"/>
    <property type="molecule type" value="Genomic_DNA"/>
</dbReference>
<evidence type="ECO:0000256" key="1">
    <source>
        <dbReference type="SAM" id="MobiDB-lite"/>
    </source>
</evidence>
<feature type="region of interest" description="Disordered" evidence="1">
    <location>
        <begin position="13"/>
        <end position="40"/>
    </location>
</feature>